<organism evidence="1 2">
    <name type="scientific">Lactuca virosa</name>
    <dbReference type="NCBI Taxonomy" id="75947"/>
    <lineage>
        <taxon>Eukaryota</taxon>
        <taxon>Viridiplantae</taxon>
        <taxon>Streptophyta</taxon>
        <taxon>Embryophyta</taxon>
        <taxon>Tracheophyta</taxon>
        <taxon>Spermatophyta</taxon>
        <taxon>Magnoliopsida</taxon>
        <taxon>eudicotyledons</taxon>
        <taxon>Gunneridae</taxon>
        <taxon>Pentapetalae</taxon>
        <taxon>asterids</taxon>
        <taxon>campanulids</taxon>
        <taxon>Asterales</taxon>
        <taxon>Asteraceae</taxon>
        <taxon>Cichorioideae</taxon>
        <taxon>Cichorieae</taxon>
        <taxon>Lactucinae</taxon>
        <taxon>Lactuca</taxon>
    </lineage>
</organism>
<gene>
    <name evidence="1" type="ORF">LVIROSA_LOCUS9705</name>
</gene>
<reference evidence="1 2" key="1">
    <citation type="submission" date="2022-01" db="EMBL/GenBank/DDBJ databases">
        <authorList>
            <person name="Xiong W."/>
            <person name="Schranz E."/>
        </authorList>
    </citation>
    <scope>NUCLEOTIDE SEQUENCE [LARGE SCALE GENOMIC DNA]</scope>
</reference>
<dbReference type="EMBL" id="CAKMRJ010001112">
    <property type="protein sequence ID" value="CAH1422367.1"/>
    <property type="molecule type" value="Genomic_DNA"/>
</dbReference>
<name>A0AAU9M6L3_9ASTR</name>
<dbReference type="AlphaFoldDB" id="A0AAU9M6L3"/>
<keyword evidence="2" id="KW-1185">Reference proteome</keyword>
<accession>A0AAU9M6L3</accession>
<evidence type="ECO:0000313" key="2">
    <source>
        <dbReference type="Proteomes" id="UP001157418"/>
    </source>
</evidence>
<dbReference type="PANTHER" id="PTHR36078">
    <property type="entry name" value="BNACNNG21220D PROTEIN"/>
    <property type="match status" value="1"/>
</dbReference>
<dbReference type="Proteomes" id="UP001157418">
    <property type="component" value="Unassembled WGS sequence"/>
</dbReference>
<evidence type="ECO:0000313" key="1">
    <source>
        <dbReference type="EMBL" id="CAH1422367.1"/>
    </source>
</evidence>
<protein>
    <submittedName>
        <fullName evidence="1">Uncharacterized protein</fullName>
    </submittedName>
</protein>
<dbReference type="PANTHER" id="PTHR36078:SF2">
    <property type="entry name" value="OS09G0473966 PROTEIN"/>
    <property type="match status" value="1"/>
</dbReference>
<sequence length="88" mass="10703">MDNKEQSERLKNYEAEYANYLKAKYFSDKDIYVGKFFEEKTIDRMTIRVSRSYEDLVGYWNEKYAPFTEPYSLQPKQQQPTLRKEPLL</sequence>
<proteinExistence type="predicted"/>
<comment type="caution">
    <text evidence="1">The sequence shown here is derived from an EMBL/GenBank/DDBJ whole genome shotgun (WGS) entry which is preliminary data.</text>
</comment>